<dbReference type="GO" id="GO:0016020">
    <property type="term" value="C:membrane"/>
    <property type="evidence" value="ECO:0000318"/>
    <property type="project" value="GO_Central"/>
</dbReference>
<dbReference type="PROSITE" id="PS50255">
    <property type="entry name" value="CYTOCHROME_B5_2"/>
    <property type="match status" value="1"/>
</dbReference>
<keyword evidence="3 5" id="KW-0408">Iron</keyword>
<dbReference type="STRING" id="5722.A2FAZ7"/>
<keyword evidence="1 5" id="KW-0349">Heme</keyword>
<dbReference type="InterPro" id="IPR050668">
    <property type="entry name" value="Cytochrome_b5"/>
</dbReference>
<dbReference type="GO" id="GO:0020037">
    <property type="term" value="F:heme binding"/>
    <property type="evidence" value="ECO:0000318"/>
    <property type="project" value="GO_Central"/>
</dbReference>
<evidence type="ECO:0000256" key="4">
    <source>
        <dbReference type="ARBA" id="ARBA00038168"/>
    </source>
</evidence>
<dbReference type="InterPro" id="IPR001199">
    <property type="entry name" value="Cyt_B5-like_heme/steroid-bd"/>
</dbReference>
<dbReference type="InParanoid" id="A2FAZ7"/>
<dbReference type="PROSITE" id="PS00191">
    <property type="entry name" value="CYTOCHROME_B5_1"/>
    <property type="match status" value="1"/>
</dbReference>
<evidence type="ECO:0000259" key="6">
    <source>
        <dbReference type="PROSITE" id="PS50255"/>
    </source>
</evidence>
<dbReference type="AlphaFoldDB" id="A2FAZ7"/>
<evidence type="ECO:0000313" key="8">
    <source>
        <dbReference type="Proteomes" id="UP000001542"/>
    </source>
</evidence>
<dbReference type="VEuPathDB" id="TrichDB:TVAGG3_0049510"/>
<dbReference type="VEuPathDB" id="TrichDB:TVAG_032980"/>
<sequence>MDVYERRREMQKQWRENAKQCEWIGDITIEEVMKHRTPKDCWVIIDGIVYNWTQYVYNHPGGSSHFLGKNPDITVPFHNFHRGMDISFVEKLKIGRLVSSKYLYS</sequence>
<accession>A2FAZ7</accession>
<dbReference type="SMART" id="SM01117">
    <property type="entry name" value="Cyt-b5"/>
    <property type="match status" value="1"/>
</dbReference>
<keyword evidence="8" id="KW-1185">Reference proteome</keyword>
<evidence type="ECO:0000256" key="2">
    <source>
        <dbReference type="ARBA" id="ARBA00022723"/>
    </source>
</evidence>
<organism evidence="7 8">
    <name type="scientific">Trichomonas vaginalis (strain ATCC PRA-98 / G3)</name>
    <dbReference type="NCBI Taxonomy" id="412133"/>
    <lineage>
        <taxon>Eukaryota</taxon>
        <taxon>Metamonada</taxon>
        <taxon>Parabasalia</taxon>
        <taxon>Trichomonadida</taxon>
        <taxon>Trichomonadidae</taxon>
        <taxon>Trichomonas</taxon>
    </lineage>
</organism>
<keyword evidence="2 5" id="KW-0479">Metal-binding</keyword>
<dbReference type="VEuPathDB" id="TrichDB:TVAGG3_0049920"/>
<dbReference type="PANTHER" id="PTHR19359:SF95">
    <property type="entry name" value="CYTOCHROME B5 TYPE B"/>
    <property type="match status" value="1"/>
</dbReference>
<dbReference type="FunCoup" id="A2FAZ7">
    <property type="interactions" value="536"/>
</dbReference>
<comment type="similarity">
    <text evidence="4 5">Belongs to the cytochrome b5 family.</text>
</comment>
<evidence type="ECO:0000256" key="3">
    <source>
        <dbReference type="ARBA" id="ARBA00023004"/>
    </source>
</evidence>
<proteinExistence type="inferred from homology"/>
<dbReference type="SUPFAM" id="SSF55856">
    <property type="entry name" value="Cytochrome b5-like heme/steroid binding domain"/>
    <property type="match status" value="1"/>
</dbReference>
<reference evidence="7" key="2">
    <citation type="journal article" date="2007" name="Science">
        <title>Draft genome sequence of the sexually transmitted pathogen Trichomonas vaginalis.</title>
        <authorList>
            <person name="Carlton J.M."/>
            <person name="Hirt R.P."/>
            <person name="Silva J.C."/>
            <person name="Delcher A.L."/>
            <person name="Schatz M."/>
            <person name="Zhao Q."/>
            <person name="Wortman J.R."/>
            <person name="Bidwell S.L."/>
            <person name="Alsmark U.C.M."/>
            <person name="Besteiro S."/>
            <person name="Sicheritz-Ponten T."/>
            <person name="Noel C.J."/>
            <person name="Dacks J.B."/>
            <person name="Foster P.G."/>
            <person name="Simillion C."/>
            <person name="Van de Peer Y."/>
            <person name="Miranda-Saavedra D."/>
            <person name="Barton G.J."/>
            <person name="Westrop G.D."/>
            <person name="Mueller S."/>
            <person name="Dessi D."/>
            <person name="Fiori P.L."/>
            <person name="Ren Q."/>
            <person name="Paulsen I."/>
            <person name="Zhang H."/>
            <person name="Bastida-Corcuera F.D."/>
            <person name="Simoes-Barbosa A."/>
            <person name="Brown M.T."/>
            <person name="Hayes R.D."/>
            <person name="Mukherjee M."/>
            <person name="Okumura C.Y."/>
            <person name="Schneider R."/>
            <person name="Smith A.J."/>
            <person name="Vanacova S."/>
            <person name="Villalvazo M."/>
            <person name="Haas B.J."/>
            <person name="Pertea M."/>
            <person name="Feldblyum T.V."/>
            <person name="Utterback T.R."/>
            <person name="Shu C.L."/>
            <person name="Osoegawa K."/>
            <person name="de Jong P.J."/>
            <person name="Hrdy I."/>
            <person name="Horvathova L."/>
            <person name="Zubacova Z."/>
            <person name="Dolezal P."/>
            <person name="Malik S.B."/>
            <person name="Logsdon J.M. Jr."/>
            <person name="Henze K."/>
            <person name="Gupta A."/>
            <person name="Wang C.C."/>
            <person name="Dunne R.L."/>
            <person name="Upcroft J.A."/>
            <person name="Upcroft P."/>
            <person name="White O."/>
            <person name="Salzberg S.L."/>
            <person name="Tang P."/>
            <person name="Chiu C.-H."/>
            <person name="Lee Y.-S."/>
            <person name="Embley T.M."/>
            <person name="Coombs G.H."/>
            <person name="Mottram J.C."/>
            <person name="Tachezy J."/>
            <person name="Fraser-Liggett C.M."/>
            <person name="Johnson P.J."/>
        </authorList>
    </citation>
    <scope>NUCLEOTIDE SEQUENCE [LARGE SCALE GENOMIC DNA]</scope>
    <source>
        <strain evidence="7">G3</strain>
    </source>
</reference>
<name>A2FAZ7_TRIV3</name>
<dbReference type="PANTHER" id="PTHR19359">
    <property type="entry name" value="CYTOCHROME B5"/>
    <property type="match status" value="1"/>
</dbReference>
<gene>
    <name evidence="7" type="ORF">TVAG_032980</name>
</gene>
<protein>
    <submittedName>
        <fullName evidence="7">Cytochrome b5-like Heme/Steroid binding domain containing protein</fullName>
    </submittedName>
</protein>
<dbReference type="RefSeq" id="XP_001310855.1">
    <property type="nucleotide sequence ID" value="XM_001310854.1"/>
</dbReference>
<evidence type="ECO:0000256" key="5">
    <source>
        <dbReference type="RuleBase" id="RU362121"/>
    </source>
</evidence>
<dbReference type="InterPro" id="IPR036400">
    <property type="entry name" value="Cyt_B5-like_heme/steroid_sf"/>
</dbReference>
<reference evidence="7" key="1">
    <citation type="submission" date="2006-10" db="EMBL/GenBank/DDBJ databases">
        <authorList>
            <person name="Amadeo P."/>
            <person name="Zhao Q."/>
            <person name="Wortman J."/>
            <person name="Fraser-Liggett C."/>
            <person name="Carlton J."/>
        </authorList>
    </citation>
    <scope>NUCLEOTIDE SEQUENCE</scope>
    <source>
        <strain evidence="7">G3</strain>
    </source>
</reference>
<dbReference type="InterPro" id="IPR018506">
    <property type="entry name" value="Cyt_B5_heme-BS"/>
</dbReference>
<evidence type="ECO:0000256" key="1">
    <source>
        <dbReference type="ARBA" id="ARBA00022617"/>
    </source>
</evidence>
<dbReference type="EMBL" id="DS113695">
    <property type="protein sequence ID" value="EAX97925.1"/>
    <property type="molecule type" value="Genomic_DNA"/>
</dbReference>
<dbReference type="OrthoDB" id="260519at2759"/>
<dbReference type="Gene3D" id="3.10.120.10">
    <property type="entry name" value="Cytochrome b5-like heme/steroid binding domain"/>
    <property type="match status" value="1"/>
</dbReference>
<dbReference type="Pfam" id="PF00173">
    <property type="entry name" value="Cyt-b5"/>
    <property type="match status" value="1"/>
</dbReference>
<dbReference type="Proteomes" id="UP000001542">
    <property type="component" value="Unassembled WGS sequence"/>
</dbReference>
<dbReference type="KEGG" id="tva:4755715"/>
<dbReference type="SMR" id="A2FAZ7"/>
<feature type="domain" description="Cytochrome b5 heme-binding" evidence="6">
    <location>
        <begin position="27"/>
        <end position="98"/>
    </location>
</feature>
<dbReference type="GO" id="GO:0046872">
    <property type="term" value="F:metal ion binding"/>
    <property type="evidence" value="ECO:0007669"/>
    <property type="project" value="UniProtKB-UniRule"/>
</dbReference>
<evidence type="ECO:0000313" key="7">
    <source>
        <dbReference type="EMBL" id="EAX97925.1"/>
    </source>
</evidence>